<feature type="transmembrane region" description="Helical" evidence="1">
    <location>
        <begin position="7"/>
        <end position="27"/>
    </location>
</feature>
<evidence type="ECO:0000313" key="3">
    <source>
        <dbReference type="Proteomes" id="UP000184364"/>
    </source>
</evidence>
<evidence type="ECO:0000313" key="2">
    <source>
        <dbReference type="EMBL" id="SHM21378.1"/>
    </source>
</evidence>
<name>A0A1M7GYY8_9FLAO</name>
<organism evidence="2 3">
    <name type="scientific">Chryseobacterium polytrichastri</name>
    <dbReference type="NCBI Taxonomy" id="1302687"/>
    <lineage>
        <taxon>Bacteria</taxon>
        <taxon>Pseudomonadati</taxon>
        <taxon>Bacteroidota</taxon>
        <taxon>Flavobacteriia</taxon>
        <taxon>Flavobacteriales</taxon>
        <taxon>Weeksellaceae</taxon>
        <taxon>Chryseobacterium group</taxon>
        <taxon>Chryseobacterium</taxon>
    </lineage>
</organism>
<dbReference type="OrthoDB" id="1263725at2"/>
<sequence length="89" mass="10580">MINVLKKYWFLILIILIIVNVFGFHLLGESLGISDALEHLESDEVIKNLKRKDFFYTVFIDFFLIIDFWIILFVPYLVIRNIVGKIKCK</sequence>
<dbReference type="Proteomes" id="UP000184364">
    <property type="component" value="Unassembled WGS sequence"/>
</dbReference>
<evidence type="ECO:0000256" key="1">
    <source>
        <dbReference type="SAM" id="Phobius"/>
    </source>
</evidence>
<keyword evidence="1" id="KW-0812">Transmembrane</keyword>
<feature type="transmembrane region" description="Helical" evidence="1">
    <location>
        <begin position="54"/>
        <end position="79"/>
    </location>
</feature>
<proteinExistence type="predicted"/>
<dbReference type="AlphaFoldDB" id="A0A1M7GYY8"/>
<keyword evidence="1" id="KW-0472">Membrane</keyword>
<dbReference type="STRING" id="1302687.SAMN05444267_103823"/>
<keyword evidence="1" id="KW-1133">Transmembrane helix</keyword>
<keyword evidence="3" id="KW-1185">Reference proteome</keyword>
<reference evidence="3" key="1">
    <citation type="submission" date="2016-11" db="EMBL/GenBank/DDBJ databases">
        <authorList>
            <person name="Varghese N."/>
            <person name="Submissions S."/>
        </authorList>
    </citation>
    <scope>NUCLEOTIDE SEQUENCE [LARGE SCALE GENOMIC DNA]</scope>
    <source>
        <strain evidence="3">DSM 26899</strain>
    </source>
</reference>
<accession>A0A1M7GYY8</accession>
<protein>
    <submittedName>
        <fullName evidence="2">Uncharacterized protein</fullName>
    </submittedName>
</protein>
<dbReference type="EMBL" id="FRAV01000038">
    <property type="protein sequence ID" value="SHM21378.1"/>
    <property type="molecule type" value="Genomic_DNA"/>
</dbReference>
<dbReference type="RefSeq" id="WP_139262785.1">
    <property type="nucleotide sequence ID" value="NZ_FRAV01000038.1"/>
</dbReference>
<gene>
    <name evidence="2" type="ORF">SAMN05444267_103823</name>
</gene>